<sequence>MKAFQKTLAATLVSSAVLIVGCSSDEEATTQTTAAPEEKSGPVHPVTGETLAADQTFTYWALDEHSSLDPQIMEDTAGSDHARQLFEGLLNQDEDGNLVPGVAESYTTNEDKTIYTFNLREDAKWSNGDPVTAGDFVYAWRRAVNPETASPYSWYMEIMNIKNGAEIIAGEAPVDSLGVEAVDDYTFQVELTQSLPYFPMMVNHSTVFPVHPATVEEHGSDWTKPENMVSNGAYKLTEHVVNERVEMERNEMYWNNDDTIIEKVVTIVVPDENQGLIRWKAGEFDRGPVPSGQFKSLKEEFGDQAVSAPRLCNYYYTFNLSESGPEAFQDVRVRKALAYALDRSVITENILQAGQENAYTFTPSKTAGFVMPEVDWAGWTQEERDAKAKELLAEAGYGEDNPLQFDLLYNTSEGHKQIATAMSQMWKSKLGVEATLNNMEWKTFLTERGEQNFELARGAWCGDYNEASTFLDLVRSGSGYNDGKYNNAEVDSLMEAAKTSANPNEQYTAVEQQLAEDMPIIPIYFYTTNFMLDDSVKGWPYNNIEQNWYVRNLYKVAE</sequence>
<dbReference type="GO" id="GO:0015833">
    <property type="term" value="P:peptide transport"/>
    <property type="evidence" value="ECO:0007669"/>
    <property type="project" value="TreeGrafter"/>
</dbReference>
<dbReference type="GO" id="GO:0030288">
    <property type="term" value="C:outer membrane-bounded periplasmic space"/>
    <property type="evidence" value="ECO:0007669"/>
    <property type="project" value="TreeGrafter"/>
</dbReference>
<comment type="caution">
    <text evidence="6">The sequence shown here is derived from an EMBL/GenBank/DDBJ whole genome shotgun (WGS) entry which is preliminary data.</text>
</comment>
<keyword evidence="7" id="KW-1185">Reference proteome</keyword>
<proteinExistence type="inferred from homology"/>
<evidence type="ECO:0000256" key="2">
    <source>
        <dbReference type="ARBA" id="ARBA00005695"/>
    </source>
</evidence>
<gene>
    <name evidence="6" type="ORF">MED297_12155</name>
</gene>
<evidence type="ECO:0000256" key="3">
    <source>
        <dbReference type="ARBA" id="ARBA00022448"/>
    </source>
</evidence>
<dbReference type="InterPro" id="IPR023765">
    <property type="entry name" value="SBP_5_CS"/>
</dbReference>
<evidence type="ECO:0000256" key="1">
    <source>
        <dbReference type="ARBA" id="ARBA00004196"/>
    </source>
</evidence>
<dbReference type="PROSITE" id="PS01040">
    <property type="entry name" value="SBP_BACTERIAL_5"/>
    <property type="match status" value="1"/>
</dbReference>
<dbReference type="PIRSF" id="PIRSF002741">
    <property type="entry name" value="MppA"/>
    <property type="match status" value="1"/>
</dbReference>
<dbReference type="CDD" id="cd08504">
    <property type="entry name" value="PBP2_OppA"/>
    <property type="match status" value="1"/>
</dbReference>
<comment type="similarity">
    <text evidence="2">Belongs to the bacterial solute-binding protein 5 family.</text>
</comment>
<dbReference type="Proteomes" id="UP000005953">
    <property type="component" value="Unassembled WGS sequence"/>
</dbReference>
<keyword evidence="4" id="KW-0732">Signal</keyword>
<dbReference type="STRING" id="314283.MED297_12155"/>
<feature type="domain" description="Solute-binding protein family 5" evidence="5">
    <location>
        <begin position="98"/>
        <end position="481"/>
    </location>
</feature>
<evidence type="ECO:0000259" key="5">
    <source>
        <dbReference type="Pfam" id="PF00496"/>
    </source>
</evidence>
<dbReference type="Gene3D" id="3.10.105.10">
    <property type="entry name" value="Dipeptide-binding Protein, Domain 3"/>
    <property type="match status" value="1"/>
</dbReference>
<dbReference type="FunFam" id="3.90.76.10:FF:000001">
    <property type="entry name" value="Oligopeptide ABC transporter substrate-binding protein"/>
    <property type="match status" value="1"/>
</dbReference>
<dbReference type="OrthoDB" id="9801912at2"/>
<dbReference type="InterPro" id="IPR000914">
    <property type="entry name" value="SBP_5_dom"/>
</dbReference>
<name>A4BBF6_9GAMM</name>
<evidence type="ECO:0000313" key="6">
    <source>
        <dbReference type="EMBL" id="EAR10769.1"/>
    </source>
</evidence>
<dbReference type="InterPro" id="IPR030678">
    <property type="entry name" value="Peptide/Ni-bd"/>
</dbReference>
<dbReference type="PROSITE" id="PS51257">
    <property type="entry name" value="PROKAR_LIPOPROTEIN"/>
    <property type="match status" value="1"/>
</dbReference>
<dbReference type="SUPFAM" id="SSF53850">
    <property type="entry name" value="Periplasmic binding protein-like II"/>
    <property type="match status" value="1"/>
</dbReference>
<dbReference type="GO" id="GO:1904680">
    <property type="term" value="F:peptide transmembrane transporter activity"/>
    <property type="evidence" value="ECO:0007669"/>
    <property type="project" value="TreeGrafter"/>
</dbReference>
<dbReference type="RefSeq" id="WP_008042124.1">
    <property type="nucleotide sequence ID" value="NZ_CH724149.1"/>
</dbReference>
<accession>A4BBF6</accession>
<dbReference type="EMBL" id="AAOE01000003">
    <property type="protein sequence ID" value="EAR10769.1"/>
    <property type="molecule type" value="Genomic_DNA"/>
</dbReference>
<dbReference type="GO" id="GO:0043190">
    <property type="term" value="C:ATP-binding cassette (ABC) transporter complex"/>
    <property type="evidence" value="ECO:0007669"/>
    <property type="project" value="InterPro"/>
</dbReference>
<dbReference type="AlphaFoldDB" id="A4BBF6"/>
<keyword evidence="3" id="KW-0813">Transport</keyword>
<evidence type="ECO:0000313" key="7">
    <source>
        <dbReference type="Proteomes" id="UP000005953"/>
    </source>
</evidence>
<organism evidence="6 7">
    <name type="scientific">Reinekea blandensis MED297</name>
    <dbReference type="NCBI Taxonomy" id="314283"/>
    <lineage>
        <taxon>Bacteria</taxon>
        <taxon>Pseudomonadati</taxon>
        <taxon>Pseudomonadota</taxon>
        <taxon>Gammaproteobacteria</taxon>
        <taxon>Oceanospirillales</taxon>
        <taxon>Saccharospirillaceae</taxon>
        <taxon>Reinekea</taxon>
    </lineage>
</organism>
<reference evidence="6 7" key="1">
    <citation type="submission" date="2006-02" db="EMBL/GenBank/DDBJ databases">
        <authorList>
            <person name="Pinhassi J."/>
            <person name="Pedros-Alio C."/>
            <person name="Ferriera S."/>
            <person name="Johnson J."/>
            <person name="Kravitz S."/>
            <person name="Halpern A."/>
            <person name="Remington K."/>
            <person name="Beeson K."/>
            <person name="Tran B."/>
            <person name="Rogers Y.-H."/>
            <person name="Friedman R."/>
            <person name="Venter J.C."/>
        </authorList>
    </citation>
    <scope>NUCLEOTIDE SEQUENCE [LARGE SCALE GENOMIC DNA]</scope>
    <source>
        <strain evidence="6 7">MED297</strain>
    </source>
</reference>
<dbReference type="InterPro" id="IPR039424">
    <property type="entry name" value="SBP_5"/>
</dbReference>
<comment type="subcellular location">
    <subcellularLocation>
        <location evidence="1">Cell envelope</location>
    </subcellularLocation>
</comment>
<dbReference type="PANTHER" id="PTHR30290:SF10">
    <property type="entry name" value="PERIPLASMIC OLIGOPEPTIDE-BINDING PROTEIN-RELATED"/>
    <property type="match status" value="1"/>
</dbReference>
<dbReference type="Pfam" id="PF00496">
    <property type="entry name" value="SBP_bac_5"/>
    <property type="match status" value="1"/>
</dbReference>
<dbReference type="PANTHER" id="PTHR30290">
    <property type="entry name" value="PERIPLASMIC BINDING COMPONENT OF ABC TRANSPORTER"/>
    <property type="match status" value="1"/>
</dbReference>
<evidence type="ECO:0000256" key="4">
    <source>
        <dbReference type="ARBA" id="ARBA00022729"/>
    </source>
</evidence>
<dbReference type="Gene3D" id="3.40.190.10">
    <property type="entry name" value="Periplasmic binding protein-like II"/>
    <property type="match status" value="1"/>
</dbReference>
<dbReference type="HOGENOM" id="CLU_017028_0_3_6"/>
<dbReference type="Gene3D" id="3.90.76.10">
    <property type="entry name" value="Dipeptide-binding Protein, Domain 1"/>
    <property type="match status" value="1"/>
</dbReference>
<protein>
    <submittedName>
        <fullName evidence="6">ABC-type oligopeptide transport system, periplasmic component</fullName>
    </submittedName>
</protein>
<dbReference type="FunFam" id="3.10.105.10:FF:000001">
    <property type="entry name" value="Oligopeptide ABC transporter, oligopeptide-binding protein"/>
    <property type="match status" value="1"/>
</dbReference>